<dbReference type="Pfam" id="PF00005">
    <property type="entry name" value="ABC_tran"/>
    <property type="match status" value="1"/>
</dbReference>
<dbReference type="CDD" id="cd03230">
    <property type="entry name" value="ABC_DR_subfamily_A"/>
    <property type="match status" value="1"/>
</dbReference>
<evidence type="ECO:0000256" key="1">
    <source>
        <dbReference type="ARBA" id="ARBA00004202"/>
    </source>
</evidence>
<dbReference type="PROSITE" id="PS00211">
    <property type="entry name" value="ABC_TRANSPORTER_1"/>
    <property type="match status" value="1"/>
</dbReference>
<evidence type="ECO:0000313" key="7">
    <source>
        <dbReference type="EMBL" id="PNE37329.1"/>
    </source>
</evidence>
<evidence type="ECO:0000256" key="3">
    <source>
        <dbReference type="ARBA" id="ARBA00022741"/>
    </source>
</evidence>
<dbReference type="GO" id="GO:0046677">
    <property type="term" value="P:response to antibiotic"/>
    <property type="evidence" value="ECO:0007669"/>
    <property type="project" value="UniProtKB-KW"/>
</dbReference>
<dbReference type="InterPro" id="IPR017871">
    <property type="entry name" value="ABC_transporter-like_CS"/>
</dbReference>
<evidence type="ECO:0000256" key="4">
    <source>
        <dbReference type="ARBA" id="ARBA00022840"/>
    </source>
</evidence>
<reference evidence="8" key="1">
    <citation type="submission" date="2015-09" db="EMBL/GenBank/DDBJ databases">
        <authorList>
            <person name="Graham D.E."/>
            <person name="Mahan K.M."/>
            <person name="Klingeman D.M."/>
            <person name="Fida T."/>
            <person name="Giannone R.J."/>
            <person name="Hettich R.L."/>
            <person name="Parry R.J."/>
            <person name="Spain J.C."/>
        </authorList>
    </citation>
    <scope>NUCLEOTIDE SEQUENCE [LARGE SCALE GENOMIC DNA]</scope>
    <source>
        <strain evidence="8">JCM 4701</strain>
    </source>
</reference>
<evidence type="ECO:0000256" key="5">
    <source>
        <dbReference type="ARBA" id="ARBA00023251"/>
    </source>
</evidence>
<dbReference type="InterPro" id="IPR050763">
    <property type="entry name" value="ABC_transporter_ATP-binding"/>
</dbReference>
<comment type="subcellular location">
    <subcellularLocation>
        <location evidence="1">Cell membrane</location>
        <topology evidence="1">Peripheral membrane protein</topology>
    </subcellularLocation>
</comment>
<organism evidence="7 8">
    <name type="scientific">Streptomyces noursei</name>
    <name type="common">Streptomyces albulus</name>
    <dbReference type="NCBI Taxonomy" id="1971"/>
    <lineage>
        <taxon>Bacteria</taxon>
        <taxon>Bacillati</taxon>
        <taxon>Actinomycetota</taxon>
        <taxon>Actinomycetes</taxon>
        <taxon>Kitasatosporales</taxon>
        <taxon>Streptomycetaceae</taxon>
        <taxon>Streptomyces</taxon>
    </lineage>
</organism>
<proteinExistence type="predicted"/>
<dbReference type="SUPFAM" id="SSF52540">
    <property type="entry name" value="P-loop containing nucleoside triphosphate hydrolases"/>
    <property type="match status" value="1"/>
</dbReference>
<evidence type="ECO:0000259" key="6">
    <source>
        <dbReference type="PROSITE" id="PS50893"/>
    </source>
</evidence>
<dbReference type="InterPro" id="IPR003439">
    <property type="entry name" value="ABC_transporter-like_ATP-bd"/>
</dbReference>
<comment type="caution">
    <text evidence="7">The sequence shown here is derived from an EMBL/GenBank/DDBJ whole genome shotgun (WGS) entry which is preliminary data.</text>
</comment>
<keyword evidence="5" id="KW-0046">Antibiotic resistance</keyword>
<protein>
    <submittedName>
        <fullName evidence="7">Multidrug ABC transporter ATP-binding protein</fullName>
    </submittedName>
</protein>
<dbReference type="GO" id="GO:0005524">
    <property type="term" value="F:ATP binding"/>
    <property type="evidence" value="ECO:0007669"/>
    <property type="project" value="UniProtKB-KW"/>
</dbReference>
<dbReference type="InterPro" id="IPR027417">
    <property type="entry name" value="P-loop_NTPase"/>
</dbReference>
<accession>A0A2N8P8I0</accession>
<keyword evidence="2" id="KW-0813">Transport</keyword>
<dbReference type="GO" id="GO:0005886">
    <property type="term" value="C:plasma membrane"/>
    <property type="evidence" value="ECO:0007669"/>
    <property type="project" value="UniProtKB-SubCell"/>
</dbReference>
<dbReference type="EMBL" id="LJSN01000003">
    <property type="protein sequence ID" value="PNE37329.1"/>
    <property type="molecule type" value="Genomic_DNA"/>
</dbReference>
<dbReference type="PANTHER" id="PTHR42711">
    <property type="entry name" value="ABC TRANSPORTER ATP-BINDING PROTEIN"/>
    <property type="match status" value="1"/>
</dbReference>
<keyword evidence="3" id="KW-0547">Nucleotide-binding</keyword>
<dbReference type="SMART" id="SM00382">
    <property type="entry name" value="AAA"/>
    <property type="match status" value="1"/>
</dbReference>
<dbReference type="Gene3D" id="3.40.50.300">
    <property type="entry name" value="P-loop containing nucleotide triphosphate hydrolases"/>
    <property type="match status" value="1"/>
</dbReference>
<dbReference type="Proteomes" id="UP000236047">
    <property type="component" value="Unassembled WGS sequence"/>
</dbReference>
<dbReference type="PANTHER" id="PTHR42711:SF16">
    <property type="entry name" value="ABC TRANSPORTER ATP-BINDING PROTEIN"/>
    <property type="match status" value="1"/>
</dbReference>
<dbReference type="GO" id="GO:0016887">
    <property type="term" value="F:ATP hydrolysis activity"/>
    <property type="evidence" value="ECO:0007669"/>
    <property type="project" value="InterPro"/>
</dbReference>
<keyword evidence="8" id="KW-1185">Reference proteome</keyword>
<name>A0A2N8P8I0_STRNR</name>
<dbReference type="RefSeq" id="WP_102925064.1">
    <property type="nucleotide sequence ID" value="NZ_LJSN01000003.1"/>
</dbReference>
<dbReference type="InterPro" id="IPR003593">
    <property type="entry name" value="AAA+_ATPase"/>
</dbReference>
<gene>
    <name evidence="7" type="ORF">AOB60_23640</name>
</gene>
<dbReference type="AlphaFoldDB" id="A0A2N8P8I0"/>
<evidence type="ECO:0000256" key="2">
    <source>
        <dbReference type="ARBA" id="ARBA00022448"/>
    </source>
</evidence>
<dbReference type="PROSITE" id="PS50893">
    <property type="entry name" value="ABC_TRANSPORTER_2"/>
    <property type="match status" value="1"/>
</dbReference>
<keyword evidence="4 7" id="KW-0067">ATP-binding</keyword>
<sequence>MEVNEQQNVIDAIGLWRRYGSEGERGFDAVRGINLTVAQGELFALLGTNGAGKTSTVELLEGLAPATKGTIRLFGNLDPVRDRARVRPRTGVMLQQGGFPNDLTVAETIRMWASCTTAPRPDAEAAAMVGLTGRRDVAVKNLSGGERRRLDLALATLGRPELLFLDEPTTGMDPEGRHDTWRIIEELRAEGTTIVLTTHHLEEAERLADRLAIMHAGQIAVTGTVAAIVAAHPSTLGFRLPPGLTPDDLPDSAVLQAEVTAATDRVELLTDKLQHTATEVLNWARDRHLELEELHASSASLEEAFLRIARKETKEPV</sequence>
<evidence type="ECO:0000313" key="8">
    <source>
        <dbReference type="Proteomes" id="UP000236047"/>
    </source>
</evidence>
<feature type="domain" description="ABC transporter" evidence="6">
    <location>
        <begin position="10"/>
        <end position="241"/>
    </location>
</feature>